<feature type="transmembrane region" description="Helical" evidence="6">
    <location>
        <begin position="459"/>
        <end position="478"/>
    </location>
</feature>
<dbReference type="EMBL" id="AACCXM010000002">
    <property type="protein sequence ID" value="EAK0468557.1"/>
    <property type="molecule type" value="Genomic_DNA"/>
</dbReference>
<gene>
    <name evidence="11" type="ORF">AAH17_05300</name>
    <name evidence="12" type="ORF">AAH24_04115</name>
    <name evidence="9" type="ORF">BVH53_06920</name>
    <name evidence="10" type="ORF">CX802_01125</name>
</gene>
<feature type="transmembrane region" description="Helical" evidence="6">
    <location>
        <begin position="958"/>
        <end position="978"/>
    </location>
</feature>
<feature type="transmembrane region" description="Helical" evidence="6">
    <location>
        <begin position="7"/>
        <end position="31"/>
    </location>
</feature>
<keyword evidence="5 6" id="KW-0472">Membrane</keyword>
<evidence type="ECO:0000313" key="13">
    <source>
        <dbReference type="Proteomes" id="UP000535509"/>
    </source>
</evidence>
<keyword evidence="3" id="KW-0201">Cytochrome c-type biogenesis</keyword>
<evidence type="ECO:0000256" key="2">
    <source>
        <dbReference type="ARBA" id="ARBA00022692"/>
    </source>
</evidence>
<dbReference type="InterPro" id="IPR007816">
    <property type="entry name" value="ResB-like_domain"/>
</dbReference>
<evidence type="ECO:0000256" key="1">
    <source>
        <dbReference type="ARBA" id="ARBA00004141"/>
    </source>
</evidence>
<evidence type="ECO:0000313" key="14">
    <source>
        <dbReference type="Proteomes" id="UP000557842"/>
    </source>
</evidence>
<feature type="transmembrane region" description="Helical" evidence="6">
    <location>
        <begin position="725"/>
        <end position="742"/>
    </location>
</feature>
<feature type="transmembrane region" description="Helical" evidence="6">
    <location>
        <begin position="998"/>
        <end position="1015"/>
    </location>
</feature>
<dbReference type="GO" id="GO:0020037">
    <property type="term" value="F:heme binding"/>
    <property type="evidence" value="ECO:0007669"/>
    <property type="project" value="InterPro"/>
</dbReference>
<sequence length="1024" mass="115204">MDIFKKLFLSMGSAVILFLIFAISSGVATIIESVYNTQTAWAIVYGAGWFALVQLLLGANLAYNIVRYKLLNLKKLPALIFHVSFIFILLGAALTRYIGFEGQMHIRESGESNEISTSQSYIQLKSFDEGKTYIASEPKYISSAWGNSFKLSLDVDNKPAILTYKSFMPNATSAWVQSDKGEPVLELIFSNDTNSRSVTLKENESIEVGDISFTFNDTPKQSKFINIVLKDGKFFIKTNQNIDYMQMSDMSRGSIPKDKIVPFEGLRLYSIDGINFAPKTMLASAIKGVRQVSDNERGSDAIIATLSYNGDSKEISMLNFMPGDTVVVGGKNFEATWSPMMIKLPFSLYLKDFELKRYPGSNSPMSYSSDVIVKDGDLNMDYKIYMNHVLDHSGYRFFQSSYDMDELGTILSVNKDPGKIPTYIGYFLLGLGLFLNILNPYSRFRKLAKLVNEANIKNAAVFLIACSVIFGVSDLQAYNSLPTISKEHAQNISTIVVQSADGRMKPFDTVSHEVLNKLYRSDNYNSMNANSVFLSMMVNSSYWRNVPIIKITDKELKKVLEMPINQKYASFNDFFTKDSSDNMEYKLIKYSELANRKSPGARNQFDKDVIKADEKLNILYMVFMGELFRVIPKKDDVNNTWFSPAGAIMSFSPSEAREVTTLLQNYFDGVAIAQDSGNWEKADKTLNDIKDYQKKYGAAVMPNQKKIELELAFNKYKIFQNLTPVYLLAGFALLIVVFTRMIRPKIKINSVFKIVYIINILAFAAHTIGLGLRWYIAEHAPWSDSYESMVFIAWSLAFSGMVFARSSAISLALTSILAGVTLFVAHLSWIDPQITTLVPVLQSYWLTIHVSVITASYGFLGLCSLLGLFTLVLFALQGKKENSELSRNILEATRINEMAMILGLSLLVFGNFLGGVWANESWGRYWGWDSKETWALVSILVYAAIVHMRFVPKVNSQYAFAVASMFGYLSIIMTYFGVNFYLSGMHSYAAGDPVPVPNFVWVAFAVMIVISLLAYRNKKYSKNL</sequence>
<accession>A0A5L8JJZ6</accession>
<evidence type="ECO:0000256" key="3">
    <source>
        <dbReference type="ARBA" id="ARBA00022748"/>
    </source>
</evidence>
<keyword evidence="4 6" id="KW-1133">Transmembrane helix</keyword>
<dbReference type="PANTHER" id="PTHR30071">
    <property type="entry name" value="HEME EXPORTER PROTEIN C"/>
    <property type="match status" value="1"/>
</dbReference>
<evidence type="ECO:0000313" key="12">
    <source>
        <dbReference type="EMBL" id="EAK0468557.1"/>
    </source>
</evidence>
<feature type="domain" description="ResB-like" evidence="8">
    <location>
        <begin position="323"/>
        <end position="406"/>
    </location>
</feature>
<feature type="transmembrane region" description="Helical" evidence="6">
    <location>
        <begin position="788"/>
        <end position="804"/>
    </location>
</feature>
<keyword evidence="2 6" id="KW-0812">Transmembrane</keyword>
<name>A0A5L8JJZ6_CAMFE</name>
<dbReference type="Pfam" id="PF05140">
    <property type="entry name" value="ResB"/>
    <property type="match status" value="1"/>
</dbReference>
<dbReference type="GO" id="GO:0017004">
    <property type="term" value="P:cytochrome complex assembly"/>
    <property type="evidence" value="ECO:0007669"/>
    <property type="project" value="UniProtKB-KW"/>
</dbReference>
<dbReference type="EMBL" id="AABTCC010000002">
    <property type="protein sequence ID" value="EAI8858451.1"/>
    <property type="molecule type" value="Genomic_DNA"/>
</dbReference>
<dbReference type="InterPro" id="IPR045062">
    <property type="entry name" value="Cyt_c_biogenesis_CcsA/CcmC"/>
</dbReference>
<proteinExistence type="predicted"/>
<feature type="transmembrane region" description="Helical" evidence="6">
    <location>
        <begin position="850"/>
        <end position="876"/>
    </location>
</feature>
<comment type="caution">
    <text evidence="12">The sequence shown here is derived from an EMBL/GenBank/DDBJ whole genome shotgun (WGS) entry which is preliminary data.</text>
</comment>
<reference evidence="12 14" key="1">
    <citation type="submission" date="2018-05" db="EMBL/GenBank/DDBJ databases">
        <authorList>
            <consortium name="PulseNet: The National Subtyping Network for Foodborne Disease Surveillance"/>
            <person name="Tarr C.L."/>
            <person name="Trees E."/>
            <person name="Katz L.S."/>
            <person name="Carleton-Romer H.A."/>
            <person name="Stroika S."/>
            <person name="Kucerova Z."/>
            <person name="Roache K.F."/>
            <person name="Sabol A.L."/>
            <person name="Besser J."/>
            <person name="Gerner-Smidt P."/>
        </authorList>
    </citation>
    <scope>NUCLEOTIDE SEQUENCE</scope>
    <source>
        <strain evidence="11">2014D-0197</strain>
        <strain evidence="9 14">2016D-0221</strain>
        <strain evidence="12">D4313</strain>
        <strain evidence="10 13">PNUSAC001503</strain>
    </source>
</reference>
<dbReference type="EMBL" id="AABQDW010000012">
    <property type="protein sequence ID" value="EAI5408430.1"/>
    <property type="molecule type" value="Genomic_DNA"/>
</dbReference>
<dbReference type="Proteomes" id="UP000535509">
    <property type="component" value="Unassembled WGS sequence"/>
</dbReference>
<feature type="domain" description="Cytochrome c assembly protein" evidence="7">
    <location>
        <begin position="782"/>
        <end position="986"/>
    </location>
</feature>
<evidence type="ECO:0000313" key="9">
    <source>
        <dbReference type="EMBL" id="EAI5408430.1"/>
    </source>
</evidence>
<feature type="transmembrane region" description="Helical" evidence="6">
    <location>
        <begin position="754"/>
        <end position="776"/>
    </location>
</feature>
<evidence type="ECO:0000259" key="7">
    <source>
        <dbReference type="Pfam" id="PF01578"/>
    </source>
</evidence>
<dbReference type="InterPro" id="IPR002541">
    <property type="entry name" value="Cyt_c_assembly"/>
</dbReference>
<evidence type="ECO:0000256" key="4">
    <source>
        <dbReference type="ARBA" id="ARBA00022989"/>
    </source>
</evidence>
<feature type="transmembrane region" description="Helical" evidence="6">
    <location>
        <begin position="420"/>
        <end position="438"/>
    </location>
</feature>
<dbReference type="Proteomes" id="UP000557842">
    <property type="component" value="Unassembled WGS sequence"/>
</dbReference>
<comment type="subcellular location">
    <subcellularLocation>
        <location evidence="1">Membrane</location>
        <topology evidence="1">Multi-pass membrane protein</topology>
    </subcellularLocation>
</comment>
<evidence type="ECO:0000259" key="8">
    <source>
        <dbReference type="Pfam" id="PF05140"/>
    </source>
</evidence>
<organism evidence="12">
    <name type="scientific">Campylobacter fetus</name>
    <dbReference type="NCBI Taxonomy" id="196"/>
    <lineage>
        <taxon>Bacteria</taxon>
        <taxon>Pseudomonadati</taxon>
        <taxon>Campylobacterota</taxon>
        <taxon>Epsilonproteobacteria</taxon>
        <taxon>Campylobacterales</taxon>
        <taxon>Campylobacteraceae</taxon>
        <taxon>Campylobacter</taxon>
    </lineage>
</organism>
<feature type="transmembrane region" description="Helical" evidence="6">
    <location>
        <begin position="78"/>
        <end position="99"/>
    </location>
</feature>
<evidence type="ECO:0000313" key="11">
    <source>
        <dbReference type="EMBL" id="EAK0453071.1"/>
    </source>
</evidence>
<keyword evidence="13" id="KW-1185">Reference proteome</keyword>
<feature type="transmembrane region" description="Helical" evidence="6">
    <location>
        <begin position="43"/>
        <end position="66"/>
    </location>
</feature>
<feature type="transmembrane region" description="Helical" evidence="6">
    <location>
        <begin position="933"/>
        <end position="951"/>
    </location>
</feature>
<dbReference type="EMBL" id="AACCXK010000007">
    <property type="protein sequence ID" value="EAK0453071.1"/>
    <property type="molecule type" value="Genomic_DNA"/>
</dbReference>
<dbReference type="GeneID" id="61064248"/>
<dbReference type="PANTHER" id="PTHR30071:SF1">
    <property type="entry name" value="CYTOCHROME B_B6 PROTEIN-RELATED"/>
    <property type="match status" value="1"/>
</dbReference>
<evidence type="ECO:0000313" key="10">
    <source>
        <dbReference type="EMBL" id="EAI8858451.1"/>
    </source>
</evidence>
<dbReference type="AlphaFoldDB" id="A0A5L8JJZ6"/>
<evidence type="ECO:0000256" key="6">
    <source>
        <dbReference type="SAM" id="Phobius"/>
    </source>
</evidence>
<dbReference type="RefSeq" id="WP_002848599.1">
    <property type="nucleotide sequence ID" value="NZ_AABUZP020000024.1"/>
</dbReference>
<protein>
    <recommendedName>
        <fullName evidence="15">Cytochrome C biogenesis protein</fullName>
    </recommendedName>
</protein>
<evidence type="ECO:0008006" key="15">
    <source>
        <dbReference type="Google" id="ProtNLM"/>
    </source>
</evidence>
<feature type="transmembrane region" description="Helical" evidence="6">
    <location>
        <begin position="897"/>
        <end position="918"/>
    </location>
</feature>
<dbReference type="Pfam" id="PF01578">
    <property type="entry name" value="Cytochrom_C_asm"/>
    <property type="match status" value="1"/>
</dbReference>
<feature type="transmembrane region" description="Helical" evidence="6">
    <location>
        <begin position="811"/>
        <end position="830"/>
    </location>
</feature>
<evidence type="ECO:0000256" key="5">
    <source>
        <dbReference type="ARBA" id="ARBA00023136"/>
    </source>
</evidence>
<dbReference type="GO" id="GO:0005886">
    <property type="term" value="C:plasma membrane"/>
    <property type="evidence" value="ECO:0007669"/>
    <property type="project" value="TreeGrafter"/>
</dbReference>
<dbReference type="OMA" id="WMDPQIT"/>